<organism evidence="2 3">
    <name type="scientific">Conyzicola nivalis</name>
    <dbReference type="NCBI Taxonomy" id="1477021"/>
    <lineage>
        <taxon>Bacteria</taxon>
        <taxon>Bacillati</taxon>
        <taxon>Actinomycetota</taxon>
        <taxon>Actinomycetes</taxon>
        <taxon>Micrococcales</taxon>
        <taxon>Microbacteriaceae</taxon>
        <taxon>Conyzicola</taxon>
    </lineage>
</organism>
<dbReference type="Proteomes" id="UP001549257">
    <property type="component" value="Unassembled WGS sequence"/>
</dbReference>
<dbReference type="SUPFAM" id="SSF55729">
    <property type="entry name" value="Acyl-CoA N-acyltransferases (Nat)"/>
    <property type="match status" value="1"/>
</dbReference>
<sequence>MTVRIRPLAEADVDDILALSPSSASRGALLAEVTSWQQQKSPTVVARTPDGVFAGFARARPNEVETSPRPEGQVAELVDLSVAQEHRSKGVGTALLERAAKTLRLLGYSRVVAQFDDAVAPWFAERGFELRPEGFARAWIEPFIPRDDLWFPEARSGSFSPLLVMDVRPTRPRQGWMRLAENQPLIEADYAIGPRADENATAAIVAALAERPDVALRLPPRLRAALLPSEGEFDGKGQFAP</sequence>
<dbReference type="PROSITE" id="PS51186">
    <property type="entry name" value="GNAT"/>
    <property type="match status" value="1"/>
</dbReference>
<keyword evidence="3" id="KW-1185">Reference proteome</keyword>
<dbReference type="Gene3D" id="3.40.630.30">
    <property type="match status" value="1"/>
</dbReference>
<evidence type="ECO:0000259" key="1">
    <source>
        <dbReference type="PROSITE" id="PS51186"/>
    </source>
</evidence>
<accession>A0ABV2QRP2</accession>
<dbReference type="Pfam" id="PF00583">
    <property type="entry name" value="Acetyltransf_1"/>
    <property type="match status" value="1"/>
</dbReference>
<feature type="domain" description="N-acetyltransferase" evidence="1">
    <location>
        <begin position="3"/>
        <end position="147"/>
    </location>
</feature>
<comment type="caution">
    <text evidence="2">The sequence shown here is derived from an EMBL/GenBank/DDBJ whole genome shotgun (WGS) entry which is preliminary data.</text>
</comment>
<dbReference type="CDD" id="cd04301">
    <property type="entry name" value="NAT_SF"/>
    <property type="match status" value="1"/>
</dbReference>
<dbReference type="InterPro" id="IPR000182">
    <property type="entry name" value="GNAT_dom"/>
</dbReference>
<gene>
    <name evidence="2" type="ORF">ABIE21_003257</name>
</gene>
<evidence type="ECO:0000313" key="3">
    <source>
        <dbReference type="Proteomes" id="UP001549257"/>
    </source>
</evidence>
<reference evidence="2 3" key="1">
    <citation type="submission" date="2024-06" db="EMBL/GenBank/DDBJ databases">
        <title>Sorghum-associated microbial communities from plants grown in Nebraska, USA.</title>
        <authorList>
            <person name="Schachtman D."/>
        </authorList>
    </citation>
    <scope>NUCLEOTIDE SEQUENCE [LARGE SCALE GENOMIC DNA]</scope>
    <source>
        <strain evidence="2 3">2857</strain>
    </source>
</reference>
<dbReference type="InterPro" id="IPR016181">
    <property type="entry name" value="Acyl_CoA_acyltransferase"/>
</dbReference>
<evidence type="ECO:0000313" key="2">
    <source>
        <dbReference type="EMBL" id="MET4583726.1"/>
    </source>
</evidence>
<name>A0ABV2QRP2_9MICO</name>
<dbReference type="RefSeq" id="WP_354025901.1">
    <property type="nucleotide sequence ID" value="NZ_JBEPSJ010000005.1"/>
</dbReference>
<protein>
    <submittedName>
        <fullName evidence="2">GNAT superfamily N-acetyltransferase</fullName>
    </submittedName>
</protein>
<proteinExistence type="predicted"/>
<dbReference type="EMBL" id="JBEPSJ010000005">
    <property type="protein sequence ID" value="MET4583726.1"/>
    <property type="molecule type" value="Genomic_DNA"/>
</dbReference>